<dbReference type="EMBL" id="FQXV01000001">
    <property type="protein sequence ID" value="SHH55353.1"/>
    <property type="molecule type" value="Genomic_DNA"/>
</dbReference>
<reference evidence="3 4" key="1">
    <citation type="submission" date="2016-11" db="EMBL/GenBank/DDBJ databases">
        <authorList>
            <person name="Jaros S."/>
            <person name="Januszkiewicz K."/>
            <person name="Wedrychowicz H."/>
        </authorList>
    </citation>
    <scope>NUCLEOTIDE SEQUENCE [LARGE SCALE GENOMIC DNA]</scope>
    <source>
        <strain evidence="3 4">DSM 10068</strain>
    </source>
</reference>
<proteinExistence type="predicted"/>
<dbReference type="InterPro" id="IPR041657">
    <property type="entry name" value="HTH_17"/>
</dbReference>
<keyword evidence="4" id="KW-1185">Reference proteome</keyword>
<protein>
    <submittedName>
        <fullName evidence="3">Putative molybdopterin biosynthesis protein</fullName>
    </submittedName>
</protein>
<feature type="domain" description="Helix-turn-helix" evidence="2">
    <location>
        <begin position="5"/>
        <end position="53"/>
    </location>
</feature>
<dbReference type="GO" id="GO:0003677">
    <property type="term" value="F:DNA binding"/>
    <property type="evidence" value="ECO:0007669"/>
    <property type="project" value="InterPro"/>
</dbReference>
<dbReference type="OrthoDB" id="9804758at2"/>
<dbReference type="AlphaFoldDB" id="A0A1M5TY87"/>
<gene>
    <name evidence="3" type="ORF">SAMN02745823_00268</name>
</gene>
<feature type="domain" description="PBP" evidence="1">
    <location>
        <begin position="105"/>
        <end position="294"/>
    </location>
</feature>
<sequence length="320" mass="35308">MESDLLNVQEVADILKIARNTVYELIKRGDLDCSKVGKQMRVSRLEVDAYLKRSMGRHRQDAAPPADSPAKADGHAVLQQSEELLRGNELIICGQDISLDILVSYLNTKYEGIPIYRSHFGSYNGIYALYQGKVNVATAHLWDGDEDAYNVTYVKKMMPGIPAVVVRIGGRRAGFYVPEGNPLGFRDWADLRRRDITIANREKGSGARVLLDEKLRLMGFSGEAIRGYANEFKTHLAVAAQVSAGLADVAVGSEKGCQGVAGVSFVPLQTECYDLIIRKSDMDKPQFAAILEIMTSDDYKRDIEKAAGFDITQTGKIVGR</sequence>
<organism evidence="3 4">
    <name type="scientific">Sporobacter termitidis DSM 10068</name>
    <dbReference type="NCBI Taxonomy" id="1123282"/>
    <lineage>
        <taxon>Bacteria</taxon>
        <taxon>Bacillati</taxon>
        <taxon>Bacillota</taxon>
        <taxon>Clostridia</taxon>
        <taxon>Eubacteriales</taxon>
        <taxon>Oscillospiraceae</taxon>
        <taxon>Sporobacter</taxon>
    </lineage>
</organism>
<dbReference type="PANTHER" id="PTHR38431:SF1">
    <property type="entry name" value="BLL2305 PROTEIN"/>
    <property type="match status" value="1"/>
</dbReference>
<evidence type="ECO:0000313" key="4">
    <source>
        <dbReference type="Proteomes" id="UP000183995"/>
    </source>
</evidence>
<dbReference type="PANTHER" id="PTHR38431">
    <property type="entry name" value="BLL2305 PROTEIN"/>
    <property type="match status" value="1"/>
</dbReference>
<accession>A0A1M5TY87</accession>
<evidence type="ECO:0000259" key="1">
    <source>
        <dbReference type="Pfam" id="PF12727"/>
    </source>
</evidence>
<evidence type="ECO:0000313" key="3">
    <source>
        <dbReference type="EMBL" id="SHH55353.1"/>
    </source>
</evidence>
<dbReference type="NCBIfam" id="TIGR01764">
    <property type="entry name" value="excise"/>
    <property type="match status" value="1"/>
</dbReference>
<dbReference type="RefSeq" id="WP_073075835.1">
    <property type="nucleotide sequence ID" value="NZ_FQXV01000001.1"/>
</dbReference>
<dbReference type="SUPFAM" id="SSF53850">
    <property type="entry name" value="Periplasmic binding protein-like II"/>
    <property type="match status" value="1"/>
</dbReference>
<dbReference type="InterPro" id="IPR010093">
    <property type="entry name" value="SinI_DNA-bd"/>
</dbReference>
<dbReference type="Pfam" id="PF12727">
    <property type="entry name" value="PBP_like"/>
    <property type="match status" value="1"/>
</dbReference>
<dbReference type="Proteomes" id="UP000183995">
    <property type="component" value="Unassembled WGS sequence"/>
</dbReference>
<dbReference type="Pfam" id="PF12728">
    <property type="entry name" value="HTH_17"/>
    <property type="match status" value="1"/>
</dbReference>
<name>A0A1M5TY87_9FIRM</name>
<evidence type="ECO:0000259" key="2">
    <source>
        <dbReference type="Pfam" id="PF12728"/>
    </source>
</evidence>
<dbReference type="InterPro" id="IPR024370">
    <property type="entry name" value="PBP_domain"/>
</dbReference>
<dbReference type="STRING" id="1123282.SAMN02745823_00268"/>